<keyword evidence="10" id="KW-0030">Aminoacyl-tRNA synthetase</keyword>
<evidence type="ECO:0000256" key="3">
    <source>
        <dbReference type="ARBA" id="ARBA00012814"/>
    </source>
</evidence>
<dbReference type="CDD" id="cd00496">
    <property type="entry name" value="PheRS_alpha_core"/>
    <property type="match status" value="1"/>
</dbReference>
<evidence type="ECO:0000256" key="8">
    <source>
        <dbReference type="ARBA" id="ARBA00022946"/>
    </source>
</evidence>
<sequence>MAAATLLVVGQPYKHEDAATFHLQTLGVSTTQSVRVVPNSVVPGYRPARSWSAEPSMYGYEGVASSGRTAALTPLNAVNSQQVVETTGLGAILAAMSAVAFGVAAFKLGRSPAGEEGQPLIDVELGSSSVALAATSGKKASRRDMTLGSGTVEEAKKKKRAGPHTYEEYYDINGTRFYTDEYCNTTTRILEKIGKNLHKVPNHPLNILKTKVEQAFPGFSVYDDLLPVVTTFQNFDTLLIPEGHPARSPTDTYYLNKTTLMRPHTSAHQHDLLVKGETQFLCSGDVYRRDEIDRTHFWCFHQCEGVKVMETTDDAEIEADLKASLEGMIRNLFGDLKDDEIRWVDAYFPFTEPSWEMEIMWQGEWLEVLGCGVMQQKILEEAGADANGTRKAWAFGIGLERIAMPLFKIPDIRIFWSENKRFLSQFEDGEIREFEPLLGVKDFPPNNKDISMWVPDDFNDNDFFDMIGNFDFASLIEEVELFDEFTNPKTGRKSKAFHVVFRSPERTLTTEEVNEHMEVVRSSAVEVLGVELR</sequence>
<dbReference type="AlphaFoldDB" id="A0A7S1NH23"/>
<dbReference type="PANTHER" id="PTHR11538:SF41">
    <property type="entry name" value="PHENYLALANINE--TRNA LIGASE, MITOCHONDRIAL"/>
    <property type="match status" value="1"/>
</dbReference>
<name>A0A7S1NH23_9EUGL</name>
<evidence type="ECO:0000256" key="1">
    <source>
        <dbReference type="ARBA" id="ARBA00004305"/>
    </source>
</evidence>
<evidence type="ECO:0000256" key="6">
    <source>
        <dbReference type="ARBA" id="ARBA00022840"/>
    </source>
</evidence>
<dbReference type="Pfam" id="PF01409">
    <property type="entry name" value="tRNA-synt_2d"/>
    <property type="match status" value="1"/>
</dbReference>
<evidence type="ECO:0000256" key="10">
    <source>
        <dbReference type="ARBA" id="ARBA00023146"/>
    </source>
</evidence>
<evidence type="ECO:0000256" key="5">
    <source>
        <dbReference type="ARBA" id="ARBA00022741"/>
    </source>
</evidence>
<dbReference type="SMART" id="SM00896">
    <property type="entry name" value="FDX-ACB"/>
    <property type="match status" value="1"/>
</dbReference>
<dbReference type="SUPFAM" id="SSF55681">
    <property type="entry name" value="Class II aaRS and biotin synthetases"/>
    <property type="match status" value="1"/>
</dbReference>
<dbReference type="GO" id="GO:0005524">
    <property type="term" value="F:ATP binding"/>
    <property type="evidence" value="ECO:0007669"/>
    <property type="project" value="UniProtKB-KW"/>
</dbReference>
<evidence type="ECO:0000259" key="14">
    <source>
        <dbReference type="PROSITE" id="PS51447"/>
    </source>
</evidence>
<keyword evidence="8" id="KW-0809">Transit peptide</keyword>
<dbReference type="PANTHER" id="PTHR11538">
    <property type="entry name" value="PHENYLALANYL-TRNA SYNTHETASE"/>
    <property type="match status" value="1"/>
</dbReference>
<dbReference type="InterPro" id="IPR036690">
    <property type="entry name" value="Fdx_antiC-bd_sf"/>
</dbReference>
<evidence type="ECO:0000256" key="4">
    <source>
        <dbReference type="ARBA" id="ARBA00022598"/>
    </source>
</evidence>
<proteinExistence type="inferred from homology"/>
<dbReference type="Gene3D" id="3.30.930.10">
    <property type="entry name" value="Bira Bifunctional Protein, Domain 2"/>
    <property type="match status" value="2"/>
</dbReference>
<evidence type="ECO:0000256" key="11">
    <source>
        <dbReference type="ARBA" id="ARBA00031194"/>
    </source>
</evidence>
<evidence type="ECO:0000256" key="7">
    <source>
        <dbReference type="ARBA" id="ARBA00022917"/>
    </source>
</evidence>
<dbReference type="GO" id="GO:0005759">
    <property type="term" value="C:mitochondrial matrix"/>
    <property type="evidence" value="ECO:0007669"/>
    <property type="project" value="UniProtKB-SubCell"/>
</dbReference>
<evidence type="ECO:0000256" key="12">
    <source>
        <dbReference type="ARBA" id="ARBA00049255"/>
    </source>
</evidence>
<keyword evidence="6" id="KW-0067">ATP-binding</keyword>
<dbReference type="GO" id="GO:0004826">
    <property type="term" value="F:phenylalanine-tRNA ligase activity"/>
    <property type="evidence" value="ECO:0007669"/>
    <property type="project" value="UniProtKB-EC"/>
</dbReference>
<organism evidence="15">
    <name type="scientific">Eutreptiella gymnastica</name>
    <dbReference type="NCBI Taxonomy" id="73025"/>
    <lineage>
        <taxon>Eukaryota</taxon>
        <taxon>Discoba</taxon>
        <taxon>Euglenozoa</taxon>
        <taxon>Euglenida</taxon>
        <taxon>Spirocuta</taxon>
        <taxon>Euglenophyceae</taxon>
        <taxon>Eutreptiales</taxon>
        <taxon>Eutreptiaceae</taxon>
        <taxon>Eutreptiella</taxon>
    </lineage>
</organism>
<dbReference type="EC" id="6.1.1.20" evidence="3"/>
<dbReference type="InterPro" id="IPR006195">
    <property type="entry name" value="aa-tRNA-synth_II"/>
</dbReference>
<dbReference type="SUPFAM" id="SSF54991">
    <property type="entry name" value="Anticodon-binding domain of PheRS"/>
    <property type="match status" value="1"/>
</dbReference>
<dbReference type="Gene3D" id="3.30.70.380">
    <property type="entry name" value="Ferrodoxin-fold anticodon-binding domain"/>
    <property type="match status" value="1"/>
</dbReference>
<dbReference type="GO" id="GO:0000049">
    <property type="term" value="F:tRNA binding"/>
    <property type="evidence" value="ECO:0007669"/>
    <property type="project" value="InterPro"/>
</dbReference>
<keyword evidence="9" id="KW-0496">Mitochondrion</keyword>
<evidence type="ECO:0000256" key="9">
    <source>
        <dbReference type="ARBA" id="ARBA00023128"/>
    </source>
</evidence>
<protein>
    <recommendedName>
        <fullName evidence="3">phenylalanine--tRNA ligase</fullName>
        <ecNumber evidence="3">6.1.1.20</ecNumber>
    </recommendedName>
    <alternativeName>
        <fullName evidence="11">Phenylalanyl-tRNA synthetase</fullName>
    </alternativeName>
</protein>
<dbReference type="GO" id="GO:0006432">
    <property type="term" value="P:phenylalanyl-tRNA aminoacylation"/>
    <property type="evidence" value="ECO:0007669"/>
    <property type="project" value="TreeGrafter"/>
</dbReference>
<dbReference type="InterPro" id="IPR005121">
    <property type="entry name" value="Fdx_antiC-bd"/>
</dbReference>
<comment type="catalytic activity">
    <reaction evidence="12">
        <text>tRNA(Phe) + L-phenylalanine + ATP = L-phenylalanyl-tRNA(Phe) + AMP + diphosphate + H(+)</text>
        <dbReference type="Rhea" id="RHEA:19413"/>
        <dbReference type="Rhea" id="RHEA-COMP:9668"/>
        <dbReference type="Rhea" id="RHEA-COMP:9699"/>
        <dbReference type="ChEBI" id="CHEBI:15378"/>
        <dbReference type="ChEBI" id="CHEBI:30616"/>
        <dbReference type="ChEBI" id="CHEBI:33019"/>
        <dbReference type="ChEBI" id="CHEBI:58095"/>
        <dbReference type="ChEBI" id="CHEBI:78442"/>
        <dbReference type="ChEBI" id="CHEBI:78531"/>
        <dbReference type="ChEBI" id="CHEBI:456215"/>
        <dbReference type="EC" id="6.1.1.20"/>
    </reaction>
</comment>
<feature type="domain" description="Aminoacyl-transfer RNA synthetases class-II family profile" evidence="13">
    <location>
        <begin position="284"/>
        <end position="436"/>
    </location>
</feature>
<keyword evidence="7" id="KW-0648">Protein biosynthesis</keyword>
<comment type="similarity">
    <text evidence="2">Belongs to the class-II aminoacyl-tRNA synthetase family.</text>
</comment>
<dbReference type="PROSITE" id="PS51447">
    <property type="entry name" value="FDX_ACB"/>
    <property type="match status" value="1"/>
</dbReference>
<keyword evidence="4" id="KW-0436">Ligase</keyword>
<accession>A0A7S1NH23</accession>
<dbReference type="Pfam" id="PF03147">
    <property type="entry name" value="FDX-ACB"/>
    <property type="match status" value="1"/>
</dbReference>
<comment type="subcellular location">
    <subcellularLocation>
        <location evidence="1">Mitochondrion matrix</location>
    </subcellularLocation>
</comment>
<dbReference type="InterPro" id="IPR002319">
    <property type="entry name" value="Phenylalanyl-tRNA_Synthase"/>
</dbReference>
<gene>
    <name evidence="15" type="ORF">EGYM00392_LOCUS28520</name>
</gene>
<evidence type="ECO:0000259" key="13">
    <source>
        <dbReference type="PROSITE" id="PS50862"/>
    </source>
</evidence>
<feature type="domain" description="FDX-ACB" evidence="14">
    <location>
        <begin position="441"/>
        <end position="533"/>
    </location>
</feature>
<reference evidence="15" key="1">
    <citation type="submission" date="2021-01" db="EMBL/GenBank/DDBJ databases">
        <authorList>
            <person name="Corre E."/>
            <person name="Pelletier E."/>
            <person name="Niang G."/>
            <person name="Scheremetjew M."/>
            <person name="Finn R."/>
            <person name="Kale V."/>
            <person name="Holt S."/>
            <person name="Cochrane G."/>
            <person name="Meng A."/>
            <person name="Brown T."/>
            <person name="Cohen L."/>
        </authorList>
    </citation>
    <scope>NUCLEOTIDE SEQUENCE</scope>
    <source>
        <strain evidence="15">NIES-381</strain>
    </source>
</reference>
<keyword evidence="5" id="KW-0547">Nucleotide-binding</keyword>
<dbReference type="PROSITE" id="PS50862">
    <property type="entry name" value="AA_TRNA_LIGASE_II"/>
    <property type="match status" value="1"/>
</dbReference>
<evidence type="ECO:0000256" key="2">
    <source>
        <dbReference type="ARBA" id="ARBA00008226"/>
    </source>
</evidence>
<dbReference type="EMBL" id="HBGA01076339">
    <property type="protein sequence ID" value="CAD9017410.1"/>
    <property type="molecule type" value="Transcribed_RNA"/>
</dbReference>
<evidence type="ECO:0000313" key="15">
    <source>
        <dbReference type="EMBL" id="CAD9017410.1"/>
    </source>
</evidence>
<dbReference type="InterPro" id="IPR045864">
    <property type="entry name" value="aa-tRNA-synth_II/BPL/LPL"/>
</dbReference>